<dbReference type="Pfam" id="PF07110">
    <property type="entry name" value="EthD"/>
    <property type="match status" value="1"/>
</dbReference>
<name>A0A0A3ZCV0_9GAMM</name>
<dbReference type="AlphaFoldDB" id="A0A0A3ZCV0"/>
<evidence type="ECO:0000313" key="2">
    <source>
        <dbReference type="EMBL" id="KGT95461.1"/>
    </source>
</evidence>
<dbReference type="STRING" id="371042.NG99_03775"/>
<comment type="caution">
    <text evidence="2">The sequence shown here is derived from an EMBL/GenBank/DDBJ whole genome shotgun (WGS) entry which is preliminary data.</text>
</comment>
<dbReference type="eggNOG" id="ENOG5032R7H">
    <property type="taxonomic scope" value="Bacteria"/>
</dbReference>
<proteinExistence type="predicted"/>
<dbReference type="GO" id="GO:0016491">
    <property type="term" value="F:oxidoreductase activity"/>
    <property type="evidence" value="ECO:0007669"/>
    <property type="project" value="InterPro"/>
</dbReference>
<dbReference type="Proteomes" id="UP000030351">
    <property type="component" value="Unassembled WGS sequence"/>
</dbReference>
<feature type="domain" description="EthD" evidence="1">
    <location>
        <begin position="14"/>
        <end position="96"/>
    </location>
</feature>
<protein>
    <recommendedName>
        <fullName evidence="1">EthD domain-containing protein</fullName>
    </recommendedName>
</protein>
<keyword evidence="3" id="KW-1185">Reference proteome</keyword>
<dbReference type="RefSeq" id="WP_034888556.1">
    <property type="nucleotide sequence ID" value="NZ_JRUQ01000016.1"/>
</dbReference>
<dbReference type="EMBL" id="JRUQ01000016">
    <property type="protein sequence ID" value="KGT95461.1"/>
    <property type="molecule type" value="Genomic_DNA"/>
</dbReference>
<gene>
    <name evidence="2" type="ORF">NG99_03775</name>
</gene>
<accession>A0A0A3ZCV0</accession>
<evidence type="ECO:0000259" key="1">
    <source>
        <dbReference type="Pfam" id="PF07110"/>
    </source>
</evidence>
<evidence type="ECO:0000313" key="3">
    <source>
        <dbReference type="Proteomes" id="UP000030351"/>
    </source>
</evidence>
<dbReference type="InterPro" id="IPR009799">
    <property type="entry name" value="EthD_dom"/>
</dbReference>
<organism evidence="2 3">
    <name type="scientific">Erwinia typographi</name>
    <dbReference type="NCBI Taxonomy" id="371042"/>
    <lineage>
        <taxon>Bacteria</taxon>
        <taxon>Pseudomonadati</taxon>
        <taxon>Pseudomonadota</taxon>
        <taxon>Gammaproteobacteria</taxon>
        <taxon>Enterobacterales</taxon>
        <taxon>Erwiniaceae</taxon>
        <taxon>Erwinia</taxon>
    </lineage>
</organism>
<dbReference type="Gene3D" id="3.30.70.100">
    <property type="match status" value="1"/>
</dbReference>
<reference evidence="2 3" key="1">
    <citation type="submission" date="2014-10" db="EMBL/GenBank/DDBJ databases">
        <title>Genome sequence of Erwinia typographi M043b.</title>
        <authorList>
            <person name="Chan K.-G."/>
            <person name="Tan W.-S."/>
        </authorList>
    </citation>
    <scope>NUCLEOTIDE SEQUENCE [LARGE SCALE GENOMIC DNA]</scope>
    <source>
        <strain evidence="2 3">M043b</strain>
    </source>
</reference>
<sequence>MSAIKMFVTIRSLPHVEKRFFHDHWRHPHGTWGRGIANITSYIQCHRIDTPFIDAGQQSLDGIVEVGFENAHDISGLSSDPAYLNYLRPDEPNFVENTGLGFMREEVLQSGQHTEAGWPWRESKQPISVKLIQVVKGQNATFLRHEDESELSESVNALRHVLAIPDAGLHPLPDDNTITFIRQLWWPTVSDFEQGVSSNPEAWHRLQSCGQGGYTGLFQAERFI</sequence>
<dbReference type="InterPro" id="IPR011008">
    <property type="entry name" value="Dimeric_a/b-barrel"/>
</dbReference>
<dbReference type="OrthoDB" id="3535638at2"/>
<dbReference type="SUPFAM" id="SSF54909">
    <property type="entry name" value="Dimeric alpha+beta barrel"/>
    <property type="match status" value="1"/>
</dbReference>